<dbReference type="Proteomes" id="UP000001056">
    <property type="component" value="Unassembled WGS sequence"/>
</dbReference>
<dbReference type="RefSeq" id="XP_001225844.1">
    <property type="nucleotide sequence ID" value="XM_001225843.1"/>
</dbReference>
<feature type="compositionally biased region" description="Low complexity" evidence="5">
    <location>
        <begin position="427"/>
        <end position="439"/>
    </location>
</feature>
<dbReference type="GO" id="GO:0005634">
    <property type="term" value="C:nucleus"/>
    <property type="evidence" value="ECO:0007669"/>
    <property type="project" value="UniProtKB-UniRule"/>
</dbReference>
<dbReference type="Pfam" id="PF00505">
    <property type="entry name" value="HMG_box"/>
    <property type="match status" value="1"/>
</dbReference>
<dbReference type="OrthoDB" id="6247875at2759"/>
<dbReference type="GO" id="GO:0030154">
    <property type="term" value="P:cell differentiation"/>
    <property type="evidence" value="ECO:0007669"/>
    <property type="project" value="TreeGrafter"/>
</dbReference>
<dbReference type="OMA" id="FNEWAVI"/>
<dbReference type="PROSITE" id="PS50118">
    <property type="entry name" value="HMG_BOX_2"/>
    <property type="match status" value="1"/>
</dbReference>
<dbReference type="VEuPathDB" id="FungiDB:CHGG_08188"/>
<dbReference type="Gene3D" id="1.10.30.10">
    <property type="entry name" value="High mobility group box domain"/>
    <property type="match status" value="1"/>
</dbReference>
<evidence type="ECO:0000256" key="5">
    <source>
        <dbReference type="SAM" id="MobiDB-lite"/>
    </source>
</evidence>
<evidence type="ECO:0000259" key="6">
    <source>
        <dbReference type="PROSITE" id="PS50118"/>
    </source>
</evidence>
<dbReference type="InterPro" id="IPR050140">
    <property type="entry name" value="SRY-related_HMG-box_TF-like"/>
</dbReference>
<dbReference type="GeneID" id="4393349"/>
<dbReference type="InterPro" id="IPR009071">
    <property type="entry name" value="HMG_box_dom"/>
</dbReference>
<dbReference type="HOGENOM" id="CLU_010453_0_1_1"/>
<dbReference type="PANTHER" id="PTHR10270">
    <property type="entry name" value="SOX TRANSCRIPTION FACTOR"/>
    <property type="match status" value="1"/>
</dbReference>
<dbReference type="GO" id="GO:0000978">
    <property type="term" value="F:RNA polymerase II cis-regulatory region sequence-specific DNA binding"/>
    <property type="evidence" value="ECO:0007669"/>
    <property type="project" value="TreeGrafter"/>
</dbReference>
<keyword evidence="4" id="KW-0539">Nucleus</keyword>
<accession>Q2GV16</accession>
<evidence type="ECO:0000256" key="2">
    <source>
        <dbReference type="ARBA" id="ARBA00023125"/>
    </source>
</evidence>
<dbReference type="SMART" id="SM00398">
    <property type="entry name" value="HMG"/>
    <property type="match status" value="1"/>
</dbReference>
<organism evidence="7 8">
    <name type="scientific">Chaetomium globosum (strain ATCC 6205 / CBS 148.51 / DSM 1962 / NBRC 6347 / NRRL 1970)</name>
    <name type="common">Soil fungus</name>
    <dbReference type="NCBI Taxonomy" id="306901"/>
    <lineage>
        <taxon>Eukaryota</taxon>
        <taxon>Fungi</taxon>
        <taxon>Dikarya</taxon>
        <taxon>Ascomycota</taxon>
        <taxon>Pezizomycotina</taxon>
        <taxon>Sordariomycetes</taxon>
        <taxon>Sordariomycetidae</taxon>
        <taxon>Sordariales</taxon>
        <taxon>Chaetomiaceae</taxon>
        <taxon>Chaetomium</taxon>
    </lineage>
</organism>
<dbReference type="GO" id="GO:0001228">
    <property type="term" value="F:DNA-binding transcription activator activity, RNA polymerase II-specific"/>
    <property type="evidence" value="ECO:0007669"/>
    <property type="project" value="TreeGrafter"/>
</dbReference>
<feature type="region of interest" description="Disordered" evidence="5">
    <location>
        <begin position="30"/>
        <end position="81"/>
    </location>
</feature>
<dbReference type="CDD" id="cd01389">
    <property type="entry name" value="HMG-box_ROX1-like"/>
    <property type="match status" value="1"/>
</dbReference>
<keyword evidence="1" id="KW-0805">Transcription regulation</keyword>
<feature type="region of interest" description="Disordered" evidence="5">
    <location>
        <begin position="178"/>
        <end position="348"/>
    </location>
</feature>
<proteinExistence type="predicted"/>
<feature type="DNA-binding region" description="HMG box" evidence="4">
    <location>
        <begin position="123"/>
        <end position="191"/>
    </location>
</feature>
<evidence type="ECO:0000313" key="7">
    <source>
        <dbReference type="EMBL" id="EAQ86935.1"/>
    </source>
</evidence>
<sequence>MTDVVTVSSQQPHLLASAGPITRLAMAAKPSVSAPAAAARQHRSETTTLDVSLSSAGSSSPPELAKEPPRRPVTRKRAASINTEEANWSKIANLSLTTPNTVSPRPLEASGGTICLCTPAPKVPRPRNAFILYRQHHQAQVVQQNPGLANPDISKIIGEQWRDEPEDRKNQWKLLAEEEKQRHQRQYPDYRYQPRRGNKSGSSQPPRPPLAPGEDPTRCSKCGGRYIATPRTPSTPFVTPTGSKPGLSLYGPPSGHHTLTSSRSDMSRHSRPQPYPHWTGFQSAPSSYDLHQEYEESHLPQRKQASPAQSPRELPQLPRPAVSPDPIRAARPSTTPPRVFPFPFSTIPLPQQQRNHTLQLPLGAALDTASRAPTHQPRPDDAAPAAAHTLNAHRSHCTPATPTLTNPSAFPPSKPTSPPPPIPPTTTNPHPNTGTGTNAGTLTAAAAVLHPTPATMPSSYYHGPAAATAAAAKRERDAAEQRAHARSIEAMVMSIPFVNKLRVLERISPPLGPVSLPEGMYGGGGGGVNAKRGPVIAVEGPDARLVRAVAVVVERALRAAATAEGGRAGWEVKCWGWGCSDRRGGFVAAAAAAGGQLVVARENEVVMK</sequence>
<feature type="compositionally biased region" description="Polar residues" evidence="5">
    <location>
        <begin position="231"/>
        <end position="242"/>
    </location>
</feature>
<evidence type="ECO:0000256" key="3">
    <source>
        <dbReference type="ARBA" id="ARBA00023163"/>
    </source>
</evidence>
<keyword evidence="2 4" id="KW-0238">DNA-binding</keyword>
<evidence type="ECO:0000313" key="8">
    <source>
        <dbReference type="Proteomes" id="UP000001056"/>
    </source>
</evidence>
<dbReference type="AlphaFoldDB" id="Q2GV16"/>
<reference evidence="8" key="1">
    <citation type="journal article" date="2015" name="Genome Announc.">
        <title>Draft genome sequence of the cellulolytic fungus Chaetomium globosum.</title>
        <authorList>
            <person name="Cuomo C.A."/>
            <person name="Untereiner W.A."/>
            <person name="Ma L.-J."/>
            <person name="Grabherr M."/>
            <person name="Birren B.W."/>
        </authorList>
    </citation>
    <scope>NUCLEOTIDE SEQUENCE [LARGE SCALE GENOMIC DNA]</scope>
    <source>
        <strain evidence="8">ATCC 6205 / CBS 148.51 / DSM 1962 / NBRC 6347 / NRRL 1970</strain>
    </source>
</reference>
<name>Q2GV16_CHAGB</name>
<dbReference type="SUPFAM" id="SSF47095">
    <property type="entry name" value="HMG-box"/>
    <property type="match status" value="1"/>
</dbReference>
<gene>
    <name evidence="7" type="ORF">CHGG_08188</name>
</gene>
<evidence type="ECO:0000256" key="4">
    <source>
        <dbReference type="PROSITE-ProRule" id="PRU00267"/>
    </source>
</evidence>
<dbReference type="InParanoid" id="Q2GV16"/>
<feature type="region of interest" description="Disordered" evidence="5">
    <location>
        <begin position="395"/>
        <end position="439"/>
    </location>
</feature>
<evidence type="ECO:0000256" key="1">
    <source>
        <dbReference type="ARBA" id="ARBA00023015"/>
    </source>
</evidence>
<dbReference type="InterPro" id="IPR036910">
    <property type="entry name" value="HMG_box_dom_sf"/>
</dbReference>
<feature type="compositionally biased region" description="Low complexity" evidence="5">
    <location>
        <begin position="30"/>
        <end position="39"/>
    </location>
</feature>
<keyword evidence="3" id="KW-0804">Transcription</keyword>
<dbReference type="eggNOG" id="KOG0527">
    <property type="taxonomic scope" value="Eukaryota"/>
</dbReference>
<protein>
    <recommendedName>
        <fullName evidence="6">HMG box domain-containing protein</fullName>
    </recommendedName>
</protein>
<dbReference type="GO" id="GO:0000122">
    <property type="term" value="P:negative regulation of transcription by RNA polymerase II"/>
    <property type="evidence" value="ECO:0007669"/>
    <property type="project" value="TreeGrafter"/>
</dbReference>
<feature type="compositionally biased region" description="Basic and acidic residues" evidence="5">
    <location>
        <begin position="290"/>
        <end position="299"/>
    </location>
</feature>
<dbReference type="PANTHER" id="PTHR10270:SF320">
    <property type="entry name" value="BOX TRANSCRIPTIONAL REGULATOR, PUTATIVE (AFU_ORTHOLOGUE AFUA_4G10820)-RELATED"/>
    <property type="match status" value="1"/>
</dbReference>
<dbReference type="FunFam" id="1.10.30.10:FF:000041">
    <property type="entry name" value="HMG box family protein"/>
    <property type="match status" value="1"/>
</dbReference>
<keyword evidence="8" id="KW-1185">Reference proteome</keyword>
<feature type="domain" description="HMG box" evidence="6">
    <location>
        <begin position="123"/>
        <end position="191"/>
    </location>
</feature>
<dbReference type="STRING" id="306901.Q2GV16"/>
<dbReference type="EMBL" id="CH408033">
    <property type="protein sequence ID" value="EAQ86935.1"/>
    <property type="molecule type" value="Genomic_DNA"/>
</dbReference>
<feature type="compositionally biased region" description="Pro residues" evidence="5">
    <location>
        <begin position="409"/>
        <end position="426"/>
    </location>
</feature>